<evidence type="ECO:0000256" key="4">
    <source>
        <dbReference type="ARBA" id="ARBA00022679"/>
    </source>
</evidence>
<evidence type="ECO:0000256" key="10">
    <source>
        <dbReference type="ARBA" id="ARBA00023152"/>
    </source>
</evidence>
<keyword evidence="4 12" id="KW-0808">Transferase</keyword>
<proteinExistence type="inferred from homology"/>
<evidence type="ECO:0000256" key="2">
    <source>
        <dbReference type="ARBA" id="ARBA00008663"/>
    </source>
</evidence>
<keyword evidence="7 12" id="KW-0418">Kinase</keyword>
<dbReference type="InterPro" id="IPR015793">
    <property type="entry name" value="Pyrv_Knase_brl"/>
</dbReference>
<dbReference type="GO" id="GO:0005524">
    <property type="term" value="F:ATP binding"/>
    <property type="evidence" value="ECO:0007669"/>
    <property type="project" value="UniProtKB-KW"/>
</dbReference>
<keyword evidence="11" id="KW-0670">Pyruvate</keyword>
<evidence type="ECO:0000256" key="5">
    <source>
        <dbReference type="ARBA" id="ARBA00022723"/>
    </source>
</evidence>
<dbReference type="InterPro" id="IPR015813">
    <property type="entry name" value="Pyrv/PenolPyrv_kinase-like_dom"/>
</dbReference>
<dbReference type="InterPro" id="IPR001697">
    <property type="entry name" value="Pyr_Knase"/>
</dbReference>
<feature type="domain" description="Pyruvate kinase barrel" evidence="13">
    <location>
        <begin position="148"/>
        <end position="250"/>
    </location>
</feature>
<dbReference type="SUPFAM" id="SSF51621">
    <property type="entry name" value="Phosphoenolpyruvate/pyruvate domain"/>
    <property type="match status" value="1"/>
</dbReference>
<evidence type="ECO:0000256" key="1">
    <source>
        <dbReference type="ARBA" id="ARBA00004997"/>
    </source>
</evidence>
<accession>A0A1F7VA83</accession>
<dbReference type="Proteomes" id="UP000176593">
    <property type="component" value="Unassembled WGS sequence"/>
</dbReference>
<keyword evidence="6" id="KW-0547">Nucleotide-binding</keyword>
<keyword evidence="10 12" id="KW-0324">Glycolysis</keyword>
<dbReference type="GO" id="GO:0000287">
    <property type="term" value="F:magnesium ion binding"/>
    <property type="evidence" value="ECO:0007669"/>
    <property type="project" value="InterPro"/>
</dbReference>
<evidence type="ECO:0000256" key="6">
    <source>
        <dbReference type="ARBA" id="ARBA00022741"/>
    </source>
</evidence>
<comment type="pathway">
    <text evidence="1 12">Carbohydrate degradation; glycolysis; pyruvate from D-glyceraldehyde 3-phosphate: step 5/5.</text>
</comment>
<dbReference type="InterPro" id="IPR040442">
    <property type="entry name" value="Pyrv_kinase-like_dom_sf"/>
</dbReference>
<evidence type="ECO:0000313" key="15">
    <source>
        <dbReference type="Proteomes" id="UP000176593"/>
    </source>
</evidence>
<evidence type="ECO:0000256" key="7">
    <source>
        <dbReference type="ARBA" id="ARBA00022777"/>
    </source>
</evidence>
<keyword evidence="5" id="KW-0479">Metal-binding</keyword>
<dbReference type="GO" id="GO:0004743">
    <property type="term" value="F:pyruvate kinase activity"/>
    <property type="evidence" value="ECO:0007669"/>
    <property type="project" value="UniProtKB-EC"/>
</dbReference>
<comment type="catalytic activity">
    <reaction evidence="12">
        <text>pyruvate + ATP = phosphoenolpyruvate + ADP + H(+)</text>
        <dbReference type="Rhea" id="RHEA:18157"/>
        <dbReference type="ChEBI" id="CHEBI:15361"/>
        <dbReference type="ChEBI" id="CHEBI:15378"/>
        <dbReference type="ChEBI" id="CHEBI:30616"/>
        <dbReference type="ChEBI" id="CHEBI:58702"/>
        <dbReference type="ChEBI" id="CHEBI:456216"/>
        <dbReference type="EC" id="2.7.1.40"/>
    </reaction>
</comment>
<comment type="similarity">
    <text evidence="2 12">Belongs to the pyruvate kinase family.</text>
</comment>
<organism evidence="14 15">
    <name type="scientific">Candidatus Uhrbacteria bacterium RIFCSPLOWO2_02_FULL_48_18</name>
    <dbReference type="NCBI Taxonomy" id="1802408"/>
    <lineage>
        <taxon>Bacteria</taxon>
        <taxon>Candidatus Uhriibacteriota</taxon>
    </lineage>
</organism>
<evidence type="ECO:0000256" key="9">
    <source>
        <dbReference type="ARBA" id="ARBA00022842"/>
    </source>
</evidence>
<keyword evidence="8" id="KW-0067">ATP-binding</keyword>
<dbReference type="EC" id="2.7.1.40" evidence="3 12"/>
<dbReference type="EMBL" id="MGEQ01000003">
    <property type="protein sequence ID" value="OGL87008.1"/>
    <property type="molecule type" value="Genomic_DNA"/>
</dbReference>
<protein>
    <recommendedName>
        <fullName evidence="3 12">Pyruvate kinase</fullName>
        <ecNumber evidence="3 12">2.7.1.40</ecNumber>
    </recommendedName>
</protein>
<dbReference type="UniPathway" id="UPA00109">
    <property type="reaction ID" value="UER00188"/>
</dbReference>
<evidence type="ECO:0000256" key="3">
    <source>
        <dbReference type="ARBA" id="ARBA00012142"/>
    </source>
</evidence>
<gene>
    <name evidence="14" type="ORF">A3I41_03600</name>
</gene>
<dbReference type="Pfam" id="PF00224">
    <property type="entry name" value="PK"/>
    <property type="match status" value="1"/>
</dbReference>
<reference evidence="14 15" key="1">
    <citation type="journal article" date="2016" name="Nat. Commun.">
        <title>Thousands of microbial genomes shed light on interconnected biogeochemical processes in an aquifer system.</title>
        <authorList>
            <person name="Anantharaman K."/>
            <person name="Brown C.T."/>
            <person name="Hug L.A."/>
            <person name="Sharon I."/>
            <person name="Castelle C.J."/>
            <person name="Probst A.J."/>
            <person name="Thomas B.C."/>
            <person name="Singh A."/>
            <person name="Wilkins M.J."/>
            <person name="Karaoz U."/>
            <person name="Brodie E.L."/>
            <person name="Williams K.H."/>
            <person name="Hubbard S.S."/>
            <person name="Banfield J.F."/>
        </authorList>
    </citation>
    <scope>NUCLEOTIDE SEQUENCE [LARGE SCALE GENOMIC DNA]</scope>
</reference>
<evidence type="ECO:0000259" key="13">
    <source>
        <dbReference type="Pfam" id="PF00224"/>
    </source>
</evidence>
<dbReference type="Gene3D" id="3.20.20.60">
    <property type="entry name" value="Phosphoenolpyruvate-binding domains"/>
    <property type="match status" value="1"/>
</dbReference>
<dbReference type="PRINTS" id="PR01050">
    <property type="entry name" value="PYRUVTKNASE"/>
</dbReference>
<evidence type="ECO:0000256" key="11">
    <source>
        <dbReference type="ARBA" id="ARBA00023317"/>
    </source>
</evidence>
<sequence>MSDHSFELIATLWPGFAHFPEFAIDARLDGIRVNPATAPIEELEAAISNLQVRDAPVPLFYDVKGRQLRVEEAREHEGHLEVILNHPIRIDLRDPSARIVAFKAGADFATLDWIEDGGRRLIFKDGRTFGPKYKVNHGESLHIRHPSLEVLGNLFTDHELRKIEAAKRAGFTRFFLSYTESQSDVDQLRELVGQDAELWLKIENEKGLRFVENAFKKTDGVVLAAARGDLFIEVQRPHDILKAVKLIIKKDPEACVGSRILLSIATRAMPPPEKLRALQAIHAHAQDPNLLDLIVRIFHDPTPSCADFSELAWLAEIGYKRFLLCDELCLHKDLLNTAINAFRVFEEAYT</sequence>
<dbReference type="GO" id="GO:0030955">
    <property type="term" value="F:potassium ion binding"/>
    <property type="evidence" value="ECO:0007669"/>
    <property type="project" value="InterPro"/>
</dbReference>
<evidence type="ECO:0000256" key="12">
    <source>
        <dbReference type="RuleBase" id="RU000504"/>
    </source>
</evidence>
<dbReference type="GO" id="GO:0016301">
    <property type="term" value="F:kinase activity"/>
    <property type="evidence" value="ECO:0007669"/>
    <property type="project" value="UniProtKB-KW"/>
</dbReference>
<name>A0A1F7VA83_9BACT</name>
<keyword evidence="9 12" id="KW-0460">Magnesium</keyword>
<comment type="caution">
    <text evidence="14">The sequence shown here is derived from an EMBL/GenBank/DDBJ whole genome shotgun (WGS) entry which is preliminary data.</text>
</comment>
<evidence type="ECO:0000313" key="14">
    <source>
        <dbReference type="EMBL" id="OGL87008.1"/>
    </source>
</evidence>
<evidence type="ECO:0000256" key="8">
    <source>
        <dbReference type="ARBA" id="ARBA00022840"/>
    </source>
</evidence>
<dbReference type="AlphaFoldDB" id="A0A1F7VA83"/>